<comment type="similarity">
    <text evidence="1">Belongs to the NifU family.</text>
</comment>
<evidence type="ECO:0000256" key="1">
    <source>
        <dbReference type="ARBA" id="ARBA00006420"/>
    </source>
</evidence>
<dbReference type="EMBL" id="KY052848">
    <property type="protein sequence ID" value="ASF00665.1"/>
    <property type="molecule type" value="Genomic_DNA"/>
</dbReference>
<name>A0A218MN08_9VIRU</name>
<dbReference type="GO" id="GO:0051536">
    <property type="term" value="F:iron-sulfur cluster binding"/>
    <property type="evidence" value="ECO:0007669"/>
    <property type="project" value="InterPro"/>
</dbReference>
<protein>
    <recommendedName>
        <fullName evidence="2">NIF system FeS cluster assembly NifU C-terminal domain-containing protein</fullName>
    </recommendedName>
</protein>
<dbReference type="SUPFAM" id="SSF117916">
    <property type="entry name" value="Fe-S cluster assembly (FSCA) domain-like"/>
    <property type="match status" value="1"/>
</dbReference>
<proteinExistence type="inferred from homology"/>
<dbReference type="InterPro" id="IPR034904">
    <property type="entry name" value="FSCA_dom_sf"/>
</dbReference>
<dbReference type="InterPro" id="IPR001075">
    <property type="entry name" value="NIF_FeS_clus_asmbl_NifU_C"/>
</dbReference>
<reference evidence="3" key="1">
    <citation type="submission" date="2016-10" db="EMBL/GenBank/DDBJ databases">
        <authorList>
            <person name="Varghese N."/>
        </authorList>
    </citation>
    <scope>NUCLEOTIDE SEQUENCE</scope>
</reference>
<dbReference type="GO" id="GO:0016226">
    <property type="term" value="P:iron-sulfur cluster assembly"/>
    <property type="evidence" value="ECO:0007669"/>
    <property type="project" value="InterPro"/>
</dbReference>
<dbReference type="GO" id="GO:0005506">
    <property type="term" value="F:iron ion binding"/>
    <property type="evidence" value="ECO:0007669"/>
    <property type="project" value="InterPro"/>
</dbReference>
<organism evidence="3">
    <name type="scientific">uncultured virus</name>
    <dbReference type="NCBI Taxonomy" id="340016"/>
    <lineage>
        <taxon>Viruses</taxon>
        <taxon>environmental samples</taxon>
    </lineage>
</organism>
<accession>A0A218MN08</accession>
<reference evidence="3" key="2">
    <citation type="journal article" date="2017" name="Nat. Commun.">
        <title>Single-virus genomics reveals hidden cosmopolitan and abundant viruses.</title>
        <authorList>
            <person name="Martinez-Hernandez F."/>
            <person name="Fornas O."/>
            <person name="Lluesma Gomez M."/>
            <person name="Bolduc B."/>
            <person name="de la Cruz Pena M.J."/>
            <person name="Martinez J.M."/>
            <person name="Anton J."/>
            <person name="Gasol J.M."/>
            <person name="Rosselli R."/>
            <person name="Rodriguez-Valera F."/>
            <person name="Sullivan M.B."/>
            <person name="Acinas S.G."/>
            <person name="Martinez-Garcia M."/>
        </authorList>
    </citation>
    <scope>NUCLEOTIDE SEQUENCE</scope>
</reference>
<dbReference type="Gene3D" id="3.30.300.130">
    <property type="entry name" value="Fe-S cluster assembly (FSCA)"/>
    <property type="match status" value="1"/>
</dbReference>
<dbReference type="Pfam" id="PF01106">
    <property type="entry name" value="NifU"/>
    <property type="match status" value="1"/>
</dbReference>
<evidence type="ECO:0000313" key="3">
    <source>
        <dbReference type="EMBL" id="ASF00665.1"/>
    </source>
</evidence>
<dbReference type="PANTHER" id="PTHR11178:SF1">
    <property type="entry name" value="NFU1 IRON-SULFUR CLUSTER SCAFFOLD HOMOLOG, MITOCHONDRIAL"/>
    <property type="match status" value="1"/>
</dbReference>
<dbReference type="PANTHER" id="PTHR11178">
    <property type="entry name" value="IRON-SULFUR CLUSTER SCAFFOLD PROTEIN NFU-RELATED"/>
    <property type="match status" value="1"/>
</dbReference>
<feature type="domain" description="NIF system FeS cluster assembly NifU C-terminal" evidence="2">
    <location>
        <begin position="12"/>
        <end position="80"/>
    </location>
</feature>
<sequence length="132" mass="14678">MSRTKDQIIHDIESVIDKYIKMSVEQHGGAVAVKEFDVDTGKLTMLMKGACSGCAGSTATLQKGIESTMKHYIPEVKQVVGEDDPTSTVDPYYTEEYNPWNGPTYDNMLDELDRLSTENGGNISEDKDKNEH</sequence>
<evidence type="ECO:0000259" key="2">
    <source>
        <dbReference type="Pfam" id="PF01106"/>
    </source>
</evidence>